<keyword evidence="4" id="KW-0521">NADP</keyword>
<evidence type="ECO:0000313" key="7">
    <source>
        <dbReference type="EMBL" id="OBZ85598.1"/>
    </source>
</evidence>
<dbReference type="STRING" id="101091.A0A1C7N9H8"/>
<evidence type="ECO:0000256" key="5">
    <source>
        <dbReference type="ARBA" id="ARBA00023002"/>
    </source>
</evidence>
<dbReference type="InParanoid" id="A0A1C7N9H8"/>
<dbReference type="GO" id="GO:0010181">
    <property type="term" value="F:FMN binding"/>
    <property type="evidence" value="ECO:0007669"/>
    <property type="project" value="InterPro"/>
</dbReference>
<organism evidence="7 8">
    <name type="scientific">Choanephora cucurbitarum</name>
    <dbReference type="NCBI Taxonomy" id="101091"/>
    <lineage>
        <taxon>Eukaryota</taxon>
        <taxon>Fungi</taxon>
        <taxon>Fungi incertae sedis</taxon>
        <taxon>Mucoromycota</taxon>
        <taxon>Mucoromycotina</taxon>
        <taxon>Mucoromycetes</taxon>
        <taxon>Mucorales</taxon>
        <taxon>Mucorineae</taxon>
        <taxon>Choanephoraceae</taxon>
        <taxon>Choanephoroideae</taxon>
        <taxon>Choanephora</taxon>
    </lineage>
</organism>
<dbReference type="SUPFAM" id="SSF51395">
    <property type="entry name" value="FMN-linked oxidoreductases"/>
    <property type="match status" value="1"/>
</dbReference>
<accession>A0A1C7N9H8</accession>
<feature type="domain" description="NADH:flavin oxidoreductase/NADH oxidase N-terminal" evidence="6">
    <location>
        <begin position="27"/>
        <end position="374"/>
    </location>
</feature>
<evidence type="ECO:0000256" key="2">
    <source>
        <dbReference type="ARBA" id="ARBA00022630"/>
    </source>
</evidence>
<dbReference type="AlphaFoldDB" id="A0A1C7N9H8"/>
<comment type="caution">
    <text evidence="7">The sequence shown here is derived from an EMBL/GenBank/DDBJ whole genome shotgun (WGS) entry which is preliminary data.</text>
</comment>
<keyword evidence="3" id="KW-0288">FMN</keyword>
<dbReference type="Pfam" id="PF00724">
    <property type="entry name" value="Oxidored_FMN"/>
    <property type="match status" value="1"/>
</dbReference>
<dbReference type="PANTHER" id="PTHR43303">
    <property type="entry name" value="NADPH DEHYDROGENASE C23G7.10C-RELATED"/>
    <property type="match status" value="1"/>
</dbReference>
<evidence type="ECO:0000256" key="3">
    <source>
        <dbReference type="ARBA" id="ARBA00022643"/>
    </source>
</evidence>
<dbReference type="InterPro" id="IPR044152">
    <property type="entry name" value="YqjM-like"/>
</dbReference>
<protein>
    <submittedName>
        <fullName evidence="7">Putative NADPH dehydrogenase C23G7.10c</fullName>
    </submittedName>
</protein>
<keyword evidence="8" id="KW-1185">Reference proteome</keyword>
<keyword evidence="2" id="KW-0285">Flavoprotein</keyword>
<gene>
    <name evidence="7" type="ORF">A0J61_06352</name>
</gene>
<dbReference type="PANTHER" id="PTHR43303:SF4">
    <property type="entry name" value="NADPH DEHYDROGENASE C23G7.10C-RELATED"/>
    <property type="match status" value="1"/>
</dbReference>
<reference evidence="7 8" key="1">
    <citation type="submission" date="2016-03" db="EMBL/GenBank/DDBJ databases">
        <title>Choanephora cucurbitarum.</title>
        <authorList>
            <person name="Min B."/>
            <person name="Park H."/>
            <person name="Park J.-H."/>
            <person name="Shin H.-D."/>
            <person name="Choi I.-G."/>
        </authorList>
    </citation>
    <scope>NUCLEOTIDE SEQUENCE [LARGE SCALE GENOMIC DNA]</scope>
    <source>
        <strain evidence="7 8">KUS-F28377</strain>
    </source>
</reference>
<dbReference type="OrthoDB" id="72788at2759"/>
<dbReference type="Proteomes" id="UP000093000">
    <property type="component" value="Unassembled WGS sequence"/>
</dbReference>
<evidence type="ECO:0000256" key="1">
    <source>
        <dbReference type="ARBA" id="ARBA00001917"/>
    </source>
</evidence>
<dbReference type="FunCoup" id="A0A1C7N9H8">
    <property type="interactions" value="1"/>
</dbReference>
<evidence type="ECO:0000256" key="4">
    <source>
        <dbReference type="ARBA" id="ARBA00022857"/>
    </source>
</evidence>
<dbReference type="Gene3D" id="3.20.20.70">
    <property type="entry name" value="Aldolase class I"/>
    <property type="match status" value="1"/>
</dbReference>
<dbReference type="GO" id="GO:0003959">
    <property type="term" value="F:NADPH dehydrogenase activity"/>
    <property type="evidence" value="ECO:0007669"/>
    <property type="project" value="InterPro"/>
</dbReference>
<dbReference type="CDD" id="cd02932">
    <property type="entry name" value="OYE_YqiM_FMN"/>
    <property type="match status" value="1"/>
</dbReference>
<sequence>MPIPAAAANEKKPAGVPVHAKDIERVKLFQPYQKKSVTTHNRLGVSPMCMYSADDGYVNDFHLGHYLSFALKGPGLVMVEASGVTPEGRITPGCLGIWDDSHIEGMKKLSDNIKSQGSKSAIQIAHAGRKASTSPPFLGDYVMDEANGGWPNRVVGPSDNAFAPHYATPHALTKEEIKQHVQAFADAAVRVNKAGFDILEIHGAHGYLISSFYSGSSNKRTDEYGGSFENRIRFALEVAQAVRDVWPQEKPLWMRLSCSDYSNPDPMGHSPDGWDIYQTIELAKELKKIGVDVIDCSSGGIIPGVKYPSNPMYQVPLAEAIKKGADIDTAAVGLIVEGEDAEGILQKGQADFILAAREFLRDSAFVLRAAQSLDVEIVWPKQYSWAVKKARRDSVIKAPKELDEQEKKSVP</sequence>
<dbReference type="InterPro" id="IPR001155">
    <property type="entry name" value="OxRdtase_FMN_N"/>
</dbReference>
<proteinExistence type="predicted"/>
<evidence type="ECO:0000259" key="6">
    <source>
        <dbReference type="Pfam" id="PF00724"/>
    </source>
</evidence>
<evidence type="ECO:0000313" key="8">
    <source>
        <dbReference type="Proteomes" id="UP000093000"/>
    </source>
</evidence>
<dbReference type="InterPro" id="IPR013785">
    <property type="entry name" value="Aldolase_TIM"/>
</dbReference>
<comment type="cofactor">
    <cofactor evidence="1">
        <name>FMN</name>
        <dbReference type="ChEBI" id="CHEBI:58210"/>
    </cofactor>
</comment>
<name>A0A1C7N9H8_9FUNG</name>
<dbReference type="GO" id="GO:0050661">
    <property type="term" value="F:NADP binding"/>
    <property type="evidence" value="ECO:0007669"/>
    <property type="project" value="InterPro"/>
</dbReference>
<keyword evidence="5" id="KW-0560">Oxidoreductase</keyword>
<dbReference type="EMBL" id="LUGH01000380">
    <property type="protein sequence ID" value="OBZ85598.1"/>
    <property type="molecule type" value="Genomic_DNA"/>
</dbReference>